<keyword evidence="6" id="KW-0234">DNA repair</keyword>
<dbReference type="InterPro" id="IPR015886">
    <property type="entry name" value="H2TH_FPG"/>
</dbReference>
<evidence type="ECO:0000256" key="5">
    <source>
        <dbReference type="ARBA" id="ARBA00023125"/>
    </source>
</evidence>
<gene>
    <name evidence="11" type="ORF">PLEPLA_LOCUS39860</name>
</gene>
<dbReference type="AlphaFoldDB" id="A0A9N7VGY5"/>
<dbReference type="EMBL" id="CADEAL010004116">
    <property type="protein sequence ID" value="CAB1452121.1"/>
    <property type="molecule type" value="Genomic_DNA"/>
</dbReference>
<keyword evidence="7" id="KW-0456">Lyase</keyword>
<organism evidence="11 12">
    <name type="scientific">Pleuronectes platessa</name>
    <name type="common">European plaice</name>
    <dbReference type="NCBI Taxonomy" id="8262"/>
    <lineage>
        <taxon>Eukaryota</taxon>
        <taxon>Metazoa</taxon>
        <taxon>Chordata</taxon>
        <taxon>Craniata</taxon>
        <taxon>Vertebrata</taxon>
        <taxon>Euteleostomi</taxon>
        <taxon>Actinopterygii</taxon>
        <taxon>Neopterygii</taxon>
        <taxon>Teleostei</taxon>
        <taxon>Neoteleostei</taxon>
        <taxon>Acanthomorphata</taxon>
        <taxon>Carangaria</taxon>
        <taxon>Pleuronectiformes</taxon>
        <taxon>Pleuronectoidei</taxon>
        <taxon>Pleuronectidae</taxon>
        <taxon>Pleuronectes</taxon>
    </lineage>
</organism>
<dbReference type="InterPro" id="IPR035937">
    <property type="entry name" value="FPG_N"/>
</dbReference>
<evidence type="ECO:0000313" key="11">
    <source>
        <dbReference type="EMBL" id="CAB1452121.1"/>
    </source>
</evidence>
<evidence type="ECO:0000256" key="8">
    <source>
        <dbReference type="ARBA" id="ARBA00023268"/>
    </source>
</evidence>
<evidence type="ECO:0000313" key="12">
    <source>
        <dbReference type="Proteomes" id="UP001153269"/>
    </source>
</evidence>
<evidence type="ECO:0000256" key="4">
    <source>
        <dbReference type="ARBA" id="ARBA00022801"/>
    </source>
</evidence>
<reference evidence="11" key="1">
    <citation type="submission" date="2020-03" db="EMBL/GenBank/DDBJ databases">
        <authorList>
            <person name="Weist P."/>
        </authorList>
    </citation>
    <scope>NUCLEOTIDE SEQUENCE</scope>
</reference>
<keyword evidence="5" id="KW-0238">DNA-binding</keyword>
<dbReference type="SMART" id="SM00898">
    <property type="entry name" value="Fapy_DNA_glyco"/>
    <property type="match status" value="1"/>
</dbReference>
<comment type="similarity">
    <text evidence="1">Belongs to the FPG family.</text>
</comment>
<comment type="caution">
    <text evidence="11">The sequence shown here is derived from an EMBL/GenBank/DDBJ whole genome shotgun (WGS) entry which is preliminary data.</text>
</comment>
<dbReference type="Pfam" id="PF01149">
    <property type="entry name" value="Fapy_DNA_glyco"/>
    <property type="match status" value="1"/>
</dbReference>
<accession>A0A9N7VGY5</accession>
<evidence type="ECO:0000256" key="7">
    <source>
        <dbReference type="ARBA" id="ARBA00023239"/>
    </source>
</evidence>
<evidence type="ECO:0000256" key="3">
    <source>
        <dbReference type="ARBA" id="ARBA00022763"/>
    </source>
</evidence>
<dbReference type="GO" id="GO:0019104">
    <property type="term" value="F:DNA N-glycosylase activity"/>
    <property type="evidence" value="ECO:0007669"/>
    <property type="project" value="InterPro"/>
</dbReference>
<evidence type="ECO:0000256" key="2">
    <source>
        <dbReference type="ARBA" id="ARBA00012720"/>
    </source>
</evidence>
<evidence type="ECO:0000256" key="1">
    <source>
        <dbReference type="ARBA" id="ARBA00009409"/>
    </source>
</evidence>
<evidence type="ECO:0000256" key="9">
    <source>
        <dbReference type="ARBA" id="ARBA00023295"/>
    </source>
</evidence>
<dbReference type="GO" id="GO:0008270">
    <property type="term" value="F:zinc ion binding"/>
    <property type="evidence" value="ECO:0007669"/>
    <property type="project" value="InterPro"/>
</dbReference>
<feature type="non-terminal residue" evidence="11">
    <location>
        <position position="1"/>
    </location>
</feature>
<name>A0A9N7VGY5_PLEPL</name>
<evidence type="ECO:0000259" key="10">
    <source>
        <dbReference type="PROSITE" id="PS51068"/>
    </source>
</evidence>
<keyword evidence="12" id="KW-1185">Reference proteome</keyword>
<dbReference type="SUPFAM" id="SSF81624">
    <property type="entry name" value="N-terminal domain of MutM-like DNA repair proteins"/>
    <property type="match status" value="1"/>
</dbReference>
<dbReference type="PROSITE" id="PS51068">
    <property type="entry name" value="FPG_CAT"/>
    <property type="match status" value="1"/>
</dbReference>
<dbReference type="PANTHER" id="PTHR22993">
    <property type="entry name" value="FORMAMIDOPYRIMIDINE-DNA GLYCOSYLASE"/>
    <property type="match status" value="1"/>
</dbReference>
<keyword evidence="4" id="KW-0378">Hydrolase</keyword>
<dbReference type="SUPFAM" id="SSF46946">
    <property type="entry name" value="S13-like H2TH domain"/>
    <property type="match status" value="1"/>
</dbReference>
<keyword evidence="9" id="KW-0326">Glycosidase</keyword>
<dbReference type="GO" id="GO:0003684">
    <property type="term" value="F:damaged DNA binding"/>
    <property type="evidence" value="ECO:0007669"/>
    <property type="project" value="InterPro"/>
</dbReference>
<dbReference type="SMART" id="SM01232">
    <property type="entry name" value="H2TH"/>
    <property type="match status" value="1"/>
</dbReference>
<dbReference type="CDD" id="cd08969">
    <property type="entry name" value="MeNeil3_N"/>
    <property type="match status" value="1"/>
</dbReference>
<dbReference type="InterPro" id="IPR010979">
    <property type="entry name" value="Ribosomal_uS13-like_H2TH"/>
</dbReference>
<dbReference type="Gene3D" id="3.20.190.10">
    <property type="entry name" value="MutM-like, N-terminal"/>
    <property type="match status" value="1"/>
</dbReference>
<feature type="domain" description="Formamidopyrimidine-DNA glycosylase catalytic" evidence="10">
    <location>
        <begin position="2"/>
        <end position="116"/>
    </location>
</feature>
<dbReference type="Proteomes" id="UP001153269">
    <property type="component" value="Unassembled WGS sequence"/>
</dbReference>
<keyword evidence="3" id="KW-0227">DNA damage</keyword>
<dbReference type="EC" id="4.2.99.18" evidence="2"/>
<dbReference type="Pfam" id="PF06831">
    <property type="entry name" value="H2TH"/>
    <property type="match status" value="1"/>
</dbReference>
<dbReference type="InterPro" id="IPR012319">
    <property type="entry name" value="FPG_cat"/>
</dbReference>
<protein>
    <recommendedName>
        <fullName evidence="2">DNA-(apurinic or apyrimidinic site) lyase</fullName>
        <ecNumber evidence="2">4.2.99.18</ecNumber>
    </recommendedName>
</protein>
<proteinExistence type="inferred from homology"/>
<dbReference type="PANTHER" id="PTHR22993:SF10">
    <property type="entry name" value="ENDONUCLEASE 8-LIKE 3"/>
    <property type="match status" value="1"/>
</dbReference>
<dbReference type="GO" id="GO:0140078">
    <property type="term" value="F:class I DNA-(apurinic or apyrimidinic site) endonuclease activity"/>
    <property type="evidence" value="ECO:0007669"/>
    <property type="project" value="UniProtKB-EC"/>
</dbReference>
<dbReference type="Gene3D" id="1.10.8.50">
    <property type="match status" value="1"/>
</dbReference>
<sequence>MVEGPGCTLNGEKIRSKVKRGQKVREFRGSLTKTAARNSGGHVFLGFVGCVFSGVQTLGKELFMHFGPRALRVHFGMNGSMRINPAERKERTGSAPVLEIHLTNDVVCFFDSTVEIRLTEDCEQRVRSMESLDVCSSKFSFSQSEKAVRSQSSRRLCDVLMDQAVMPGVGNIIKNEALFDSGLHPGVKVQQLADEQIHHL</sequence>
<dbReference type="GO" id="GO:0005634">
    <property type="term" value="C:nucleus"/>
    <property type="evidence" value="ECO:0007669"/>
    <property type="project" value="TreeGrafter"/>
</dbReference>
<dbReference type="GO" id="GO:0006284">
    <property type="term" value="P:base-excision repair"/>
    <property type="evidence" value="ECO:0007669"/>
    <property type="project" value="InterPro"/>
</dbReference>
<keyword evidence="8" id="KW-0511">Multifunctional enzyme</keyword>
<evidence type="ECO:0000256" key="6">
    <source>
        <dbReference type="ARBA" id="ARBA00023204"/>
    </source>
</evidence>